<proteinExistence type="inferred from homology"/>
<dbReference type="Proteomes" id="UP001152523">
    <property type="component" value="Unassembled WGS sequence"/>
</dbReference>
<evidence type="ECO:0000256" key="1">
    <source>
        <dbReference type="ARBA" id="ARBA00023015"/>
    </source>
</evidence>
<reference evidence="4" key="1">
    <citation type="submission" date="2022-07" db="EMBL/GenBank/DDBJ databases">
        <authorList>
            <person name="Macas J."/>
            <person name="Novak P."/>
            <person name="Neumann P."/>
        </authorList>
    </citation>
    <scope>NUCLEOTIDE SEQUENCE</scope>
</reference>
<keyword evidence="1" id="KW-0805">Transcription regulation</keyword>
<comment type="similarity">
    <text evidence="3">Belongs to the GRAS family.</text>
</comment>
<evidence type="ECO:0000313" key="5">
    <source>
        <dbReference type="Proteomes" id="UP001152523"/>
    </source>
</evidence>
<keyword evidence="2" id="KW-0804">Transcription</keyword>
<dbReference type="AlphaFoldDB" id="A0AAV0CF90"/>
<comment type="caution">
    <text evidence="3">Lacks conserved residue(s) required for the propagation of feature annotation.</text>
</comment>
<dbReference type="EMBL" id="CAMAPF010000028">
    <property type="protein sequence ID" value="CAH9075098.1"/>
    <property type="molecule type" value="Genomic_DNA"/>
</dbReference>
<dbReference type="PANTHER" id="PTHR31636">
    <property type="entry name" value="OSJNBA0084A10.13 PROTEIN-RELATED"/>
    <property type="match status" value="1"/>
</dbReference>
<evidence type="ECO:0000256" key="3">
    <source>
        <dbReference type="PROSITE-ProRule" id="PRU01191"/>
    </source>
</evidence>
<comment type="caution">
    <text evidence="4">The sequence shown here is derived from an EMBL/GenBank/DDBJ whole genome shotgun (WGS) entry which is preliminary data.</text>
</comment>
<organism evidence="4 5">
    <name type="scientific">Cuscuta epithymum</name>
    <dbReference type="NCBI Taxonomy" id="186058"/>
    <lineage>
        <taxon>Eukaryota</taxon>
        <taxon>Viridiplantae</taxon>
        <taxon>Streptophyta</taxon>
        <taxon>Embryophyta</taxon>
        <taxon>Tracheophyta</taxon>
        <taxon>Spermatophyta</taxon>
        <taxon>Magnoliopsida</taxon>
        <taxon>eudicotyledons</taxon>
        <taxon>Gunneridae</taxon>
        <taxon>Pentapetalae</taxon>
        <taxon>asterids</taxon>
        <taxon>lamiids</taxon>
        <taxon>Solanales</taxon>
        <taxon>Convolvulaceae</taxon>
        <taxon>Cuscuteae</taxon>
        <taxon>Cuscuta</taxon>
        <taxon>Cuscuta subgen. Cuscuta</taxon>
    </lineage>
</organism>
<feature type="region of interest" description="SAW" evidence="3">
    <location>
        <begin position="769"/>
        <end position="844"/>
    </location>
</feature>
<dbReference type="Pfam" id="PF03514">
    <property type="entry name" value="GRAS"/>
    <property type="match status" value="1"/>
</dbReference>
<name>A0AAV0CF90_9ASTE</name>
<protein>
    <submittedName>
        <fullName evidence="4">Uncharacterized protein</fullName>
    </submittedName>
</protein>
<evidence type="ECO:0000256" key="2">
    <source>
        <dbReference type="ARBA" id="ARBA00023163"/>
    </source>
</evidence>
<sequence>MDNRVIKHALNGTTASNFDPVLKDITQNLLEEEEESITLKAPQNSYYEALQYNPSSLFYNHAGRSYCDDNVDGIVDPGESESSCVVSNTNLAISNMTEVMDNRVRKHALNGITASNFDPVQKDITQILLEEEEEEESIDGPFGLIALRAAQNSYYEALHDNPSSLFYNHAGRSYCDDNVDGIVDRGESESSCVASNTNLAISNTTEVMYNGVRNNAPDCTATSDADPVLKYITQILLEEQEESIDEPFDLIALKAAENSYYEALHENPSSLFDSSAGRSSWHDNVDGIVDPGDSESPCVTSERPPNLAIQLTSSSSYNYDLNGSSSYNFDNAMMSFLRASSAVRNVFGGNDDTESKLELQRCMEEASRFLPGHNKLVMDDLEATKDVIVIDTEKDHSHRGKRHYYLPQESGLEEERGSKQSAVYEEVDLSQMFDKVLLCSDDKGYSFGVGEKGRRGRRHSKKREDNCDIVDVLSLLTSCAQSVHDGDYKGAQAQLKEIRQHSSPVGNSNQRLAHLIANSLEARLAGTGTQLCKAISPKTIVASEFPKSYLTSWPIMRISTFFSNQMIFEAASRGSSLHIIDFGILYGIQWPTLIRDLSQRLGGPPRLRITGIELPQPGFRPSQMLVETGVRLSRYCKRYGVPFEFNALTSQHWEAIKIDDLKLVSGGEVIAINSNFRFDYLLDETLVAGYNPKDEVLNLIREVNPDIYVQTVHSGSHSSPFFLPRFRETLFFYSAIFDMCDSTLPNRHHPQRLSFEQEFLGRETMNIIGCEGIERLHRPETYKQWESRMLRAGLKPLPLNSQLVNKLLRKARASYHKDFLFIEDGLWVLQGWKGRVLGGSSCWVAT</sequence>
<dbReference type="PROSITE" id="PS50985">
    <property type="entry name" value="GRAS"/>
    <property type="match status" value="1"/>
</dbReference>
<dbReference type="InterPro" id="IPR005202">
    <property type="entry name" value="TF_GRAS"/>
</dbReference>
<gene>
    <name evidence="4" type="ORF">CEPIT_LOCUS5231</name>
</gene>
<accession>A0AAV0CF90</accession>
<feature type="short sequence motif" description="VHIID" evidence="3">
    <location>
        <begin position="577"/>
        <end position="581"/>
    </location>
</feature>
<evidence type="ECO:0000313" key="4">
    <source>
        <dbReference type="EMBL" id="CAH9075098.1"/>
    </source>
</evidence>
<keyword evidence="5" id="KW-1185">Reference proteome</keyword>